<feature type="region of interest" description="Disordered" evidence="1">
    <location>
        <begin position="32"/>
        <end position="57"/>
    </location>
</feature>
<dbReference type="VEuPathDB" id="FungiDB:A9K55_000178"/>
<reference evidence="2 3" key="1">
    <citation type="journal article" date="2017" name="BMC Genomics">
        <title>Chromosome level assembly and secondary metabolite potential of the parasitic fungus Cordyceps militaris.</title>
        <authorList>
            <person name="Kramer G.J."/>
            <person name="Nodwell J.R."/>
        </authorList>
    </citation>
    <scope>NUCLEOTIDE SEQUENCE [LARGE SCALE GENOMIC DNA]</scope>
    <source>
        <strain evidence="2 3">ATCC 34164</strain>
    </source>
</reference>
<dbReference type="Proteomes" id="UP000323067">
    <property type="component" value="Chromosome i"/>
</dbReference>
<evidence type="ECO:0008006" key="4">
    <source>
        <dbReference type="Google" id="ProtNLM"/>
    </source>
</evidence>
<proteinExistence type="predicted"/>
<dbReference type="EMBL" id="CP023328">
    <property type="protein sequence ID" value="ATY67478.1"/>
    <property type="molecule type" value="Genomic_DNA"/>
</dbReference>
<accession>A0A2H4SWI3</accession>
<feature type="compositionally biased region" description="Polar residues" evidence="1">
    <location>
        <begin position="48"/>
        <end position="57"/>
    </location>
</feature>
<organism evidence="2 3">
    <name type="scientific">Cordyceps militaris</name>
    <name type="common">Caterpillar fungus</name>
    <name type="synonym">Clavaria militaris</name>
    <dbReference type="NCBI Taxonomy" id="73501"/>
    <lineage>
        <taxon>Eukaryota</taxon>
        <taxon>Fungi</taxon>
        <taxon>Dikarya</taxon>
        <taxon>Ascomycota</taxon>
        <taxon>Pezizomycotina</taxon>
        <taxon>Sordariomycetes</taxon>
        <taxon>Hypocreomycetidae</taxon>
        <taxon>Hypocreales</taxon>
        <taxon>Cordycipitaceae</taxon>
        <taxon>Cordyceps</taxon>
    </lineage>
</organism>
<sequence>MFPPVDDRVLDNNPDFARLYRTLTTFILTHDGTSRRSKESKENEAIRQVQSRRLPSTSQAHASLLTCACPLQQADQHRMRAANQHLLARAIAAASPTDQPRAPGTRAPSDSYTARDSKLADSSLLDLLLVLPPLLHTPSSVSPDVAALLLTSAPLSDMPVLAPPLAALVSANLHAAALALTQLTHPLSSPSTVQRHIPALEHDYTSLRDQLAAAHTHLLAGRLRAVSALTQLLHMHAEMRARLVRCLEVKHGPVAQSLELRAAEVALLAQRAEAEAAQTLVGLHAQVYSPEVVSALRTYGAHLRDAKIRGAERVRNLQRELKEYGVDADDGGGSAKEKTMREMAKAHEEIGRQVDEVTLDLKRLHTQ</sequence>
<protein>
    <recommendedName>
        <fullName evidence="4">HAUS augmin-like complex subunit 4</fullName>
    </recommendedName>
</protein>
<evidence type="ECO:0000313" key="3">
    <source>
        <dbReference type="Proteomes" id="UP000323067"/>
    </source>
</evidence>
<name>A0A2H4SWI3_CORMI</name>
<feature type="region of interest" description="Disordered" evidence="1">
    <location>
        <begin position="93"/>
        <end position="114"/>
    </location>
</feature>
<evidence type="ECO:0000256" key="1">
    <source>
        <dbReference type="SAM" id="MobiDB-lite"/>
    </source>
</evidence>
<dbReference type="AlphaFoldDB" id="A0A2H4SWI3"/>
<feature type="compositionally biased region" description="Basic and acidic residues" evidence="1">
    <location>
        <begin position="32"/>
        <end position="45"/>
    </location>
</feature>
<dbReference type="VEuPathDB" id="FungiDB:CCM_07488"/>
<dbReference type="OrthoDB" id="66964at2759"/>
<evidence type="ECO:0000313" key="2">
    <source>
        <dbReference type="EMBL" id="ATY67478.1"/>
    </source>
</evidence>
<gene>
    <name evidence="2" type="ORF">A9K55_000178</name>
</gene>